<sequence>VSNEDIFGSEKIKAMIAVKNKLDTGDIGNNRRAVMGDRRRHEITGARSIKSAIQNRLARDVHISMKNDGFDAKNTCTSLDDDIKNIKQKKADGMFKDVSKKRSSKNDPNTNTQLGDLDDLYGENDPEHNFDDDSIHFFPSTSSQRSMMINYINSHRDLRISLKNR</sequence>
<organism evidence="2 3">
    <name type="scientific">Rhizopus azygosporus</name>
    <name type="common">Rhizopus microsporus var. azygosporus</name>
    <dbReference type="NCBI Taxonomy" id="86630"/>
    <lineage>
        <taxon>Eukaryota</taxon>
        <taxon>Fungi</taxon>
        <taxon>Fungi incertae sedis</taxon>
        <taxon>Mucoromycota</taxon>
        <taxon>Mucoromycotina</taxon>
        <taxon>Mucoromycetes</taxon>
        <taxon>Mucorales</taxon>
        <taxon>Mucorineae</taxon>
        <taxon>Rhizopodaceae</taxon>
        <taxon>Rhizopus</taxon>
    </lineage>
</organism>
<evidence type="ECO:0000313" key="2">
    <source>
        <dbReference type="EMBL" id="RCH81165.1"/>
    </source>
</evidence>
<feature type="non-terminal residue" evidence="2">
    <location>
        <position position="165"/>
    </location>
</feature>
<proteinExistence type="predicted"/>
<dbReference type="AlphaFoldDB" id="A0A367ITZ1"/>
<evidence type="ECO:0000256" key="1">
    <source>
        <dbReference type="SAM" id="MobiDB-lite"/>
    </source>
</evidence>
<evidence type="ECO:0000313" key="3">
    <source>
        <dbReference type="Proteomes" id="UP000252139"/>
    </source>
</evidence>
<keyword evidence="3" id="KW-1185">Reference proteome</keyword>
<feature type="region of interest" description="Disordered" evidence="1">
    <location>
        <begin position="95"/>
        <end position="125"/>
    </location>
</feature>
<reference evidence="2 3" key="1">
    <citation type="journal article" date="2018" name="G3 (Bethesda)">
        <title>Phylogenetic and Phylogenomic Definition of Rhizopus Species.</title>
        <authorList>
            <person name="Gryganskyi A.P."/>
            <person name="Golan J."/>
            <person name="Dolatabadi S."/>
            <person name="Mondo S."/>
            <person name="Robb S."/>
            <person name="Idnurm A."/>
            <person name="Muszewska A."/>
            <person name="Steczkiewicz K."/>
            <person name="Masonjones S."/>
            <person name="Liao H.L."/>
            <person name="Gajdeczka M.T."/>
            <person name="Anike F."/>
            <person name="Vuek A."/>
            <person name="Anishchenko I.M."/>
            <person name="Voigt K."/>
            <person name="de Hoog G.S."/>
            <person name="Smith M.E."/>
            <person name="Heitman J."/>
            <person name="Vilgalys R."/>
            <person name="Stajich J.E."/>
        </authorList>
    </citation>
    <scope>NUCLEOTIDE SEQUENCE [LARGE SCALE GENOMIC DNA]</scope>
    <source>
        <strain evidence="2 3">CBS 357.93</strain>
    </source>
</reference>
<dbReference type="EMBL" id="PJQL01003554">
    <property type="protein sequence ID" value="RCH81165.1"/>
    <property type="molecule type" value="Genomic_DNA"/>
</dbReference>
<protein>
    <submittedName>
        <fullName evidence="2">Uncharacterized protein</fullName>
    </submittedName>
</protein>
<gene>
    <name evidence="2" type="ORF">CU097_004569</name>
</gene>
<feature type="non-terminal residue" evidence="2">
    <location>
        <position position="1"/>
    </location>
</feature>
<accession>A0A367ITZ1</accession>
<name>A0A367ITZ1_RHIAZ</name>
<comment type="caution">
    <text evidence="2">The sequence shown here is derived from an EMBL/GenBank/DDBJ whole genome shotgun (WGS) entry which is preliminary data.</text>
</comment>
<dbReference type="Proteomes" id="UP000252139">
    <property type="component" value="Unassembled WGS sequence"/>
</dbReference>